<comment type="caution">
    <text evidence="2">The sequence shown here is derived from an EMBL/GenBank/DDBJ whole genome shotgun (WGS) entry which is preliminary data.</text>
</comment>
<dbReference type="AlphaFoldDB" id="U7V588"/>
<evidence type="ECO:0000313" key="2">
    <source>
        <dbReference type="EMBL" id="ERT66314.1"/>
    </source>
</evidence>
<sequence>MKKLILTGLLLSNLLYANNSLLITQEQLKEQLIPSLTSSIVFEKFKPILAREGKIGETIKTYTKDGLETINQVTIPSYIVKNTTDAKEEYIVTKDKFEKRYTFLKKENKTWSFFKPIGEIKVVKIKNNNDFFILAPWGEKMIVKKDDFLVSPLDYSEIYRIANKEFFETYKPKDILQK</sequence>
<keyword evidence="3" id="KW-1185">Reference proteome</keyword>
<proteinExistence type="predicted"/>
<feature type="signal peptide" evidence="1">
    <location>
        <begin position="1"/>
        <end position="17"/>
    </location>
</feature>
<dbReference type="HOGENOM" id="CLU_1480329_0_0_0"/>
<organism evidence="2 3">
    <name type="scientific">Cetobacterium somerae ATCC BAA-474</name>
    <dbReference type="NCBI Taxonomy" id="1319815"/>
    <lineage>
        <taxon>Bacteria</taxon>
        <taxon>Fusobacteriati</taxon>
        <taxon>Fusobacteriota</taxon>
        <taxon>Fusobacteriia</taxon>
        <taxon>Fusobacteriales</taxon>
        <taxon>Fusobacteriaceae</taxon>
        <taxon>Cetobacterium</taxon>
    </lineage>
</organism>
<name>U7V588_9FUSO</name>
<dbReference type="EMBL" id="AXZF01000144">
    <property type="protein sequence ID" value="ERT66314.1"/>
    <property type="molecule type" value="Genomic_DNA"/>
</dbReference>
<dbReference type="Proteomes" id="UP000017081">
    <property type="component" value="Unassembled WGS sequence"/>
</dbReference>
<accession>U7V588</accession>
<keyword evidence="1" id="KW-0732">Signal</keyword>
<evidence type="ECO:0000256" key="1">
    <source>
        <dbReference type="SAM" id="SignalP"/>
    </source>
</evidence>
<reference evidence="2 3" key="1">
    <citation type="submission" date="2013-08" db="EMBL/GenBank/DDBJ databases">
        <authorList>
            <person name="Weinstock G."/>
            <person name="Sodergren E."/>
            <person name="Wylie T."/>
            <person name="Fulton L."/>
            <person name="Fulton R."/>
            <person name="Fronick C."/>
            <person name="O'Laughlin M."/>
            <person name="Godfrey J."/>
            <person name="Miner T."/>
            <person name="Herter B."/>
            <person name="Appelbaum E."/>
            <person name="Cordes M."/>
            <person name="Lek S."/>
            <person name="Wollam A."/>
            <person name="Pepin K.H."/>
            <person name="Palsikar V.B."/>
            <person name="Mitreva M."/>
            <person name="Wilson R.K."/>
        </authorList>
    </citation>
    <scope>NUCLEOTIDE SEQUENCE [LARGE SCALE GENOMIC DNA]</scope>
    <source>
        <strain evidence="2 3">ATCC BAA-474</strain>
    </source>
</reference>
<dbReference type="RefSeq" id="WP_023052190.1">
    <property type="nucleotide sequence ID" value="NZ_CP173065.2"/>
</dbReference>
<dbReference type="STRING" id="1319815.HMPREF0202_02662"/>
<protein>
    <submittedName>
        <fullName evidence="2">Uncharacterized protein</fullName>
    </submittedName>
</protein>
<gene>
    <name evidence="2" type="ORF">HMPREF0202_02662</name>
</gene>
<evidence type="ECO:0000313" key="3">
    <source>
        <dbReference type="Proteomes" id="UP000017081"/>
    </source>
</evidence>
<dbReference type="eggNOG" id="ENOG503227X">
    <property type="taxonomic scope" value="Bacteria"/>
</dbReference>
<feature type="chain" id="PRO_5004688548" evidence="1">
    <location>
        <begin position="18"/>
        <end position="178"/>
    </location>
</feature>